<accession>C9ZUF3</accession>
<proteinExistence type="predicted"/>
<dbReference type="EMBL" id="FN554970">
    <property type="protein sequence ID" value="CBH13040.1"/>
    <property type="molecule type" value="Genomic_DNA"/>
</dbReference>
<dbReference type="RefSeq" id="XP_011775318.1">
    <property type="nucleotide sequence ID" value="XM_011777016.1"/>
</dbReference>
<evidence type="ECO:0000313" key="1">
    <source>
        <dbReference type="EMBL" id="CBH13040.1"/>
    </source>
</evidence>
<dbReference type="GeneID" id="23863232"/>
<organism evidence="1 2">
    <name type="scientific">Trypanosoma brucei gambiense (strain MHOM/CI/86/DAL972)</name>
    <dbReference type="NCBI Taxonomy" id="679716"/>
    <lineage>
        <taxon>Eukaryota</taxon>
        <taxon>Discoba</taxon>
        <taxon>Euglenozoa</taxon>
        <taxon>Kinetoplastea</taxon>
        <taxon>Metakinetoplastina</taxon>
        <taxon>Trypanosomatida</taxon>
        <taxon>Trypanosomatidae</taxon>
        <taxon>Trypanosoma</taxon>
    </lineage>
</organism>
<dbReference type="Proteomes" id="UP000002316">
    <property type="component" value="Chromosome 7"/>
</dbReference>
<protein>
    <submittedName>
        <fullName evidence="1">Uncharacterized protein</fullName>
    </submittedName>
</protein>
<dbReference type="KEGG" id="tbg:TbgDal_VII8812"/>
<name>C9ZUF3_TRYB9</name>
<evidence type="ECO:0000313" key="2">
    <source>
        <dbReference type="Proteomes" id="UP000002316"/>
    </source>
</evidence>
<dbReference type="AlphaFoldDB" id="C9ZUF3"/>
<gene>
    <name evidence="1" type="ORF">TbgDal_VII8812</name>
</gene>
<sequence>MFNTHPQGSSIKIYGQPHTHTHTLQECHPTLSTFQKCGHHRGRIHTILATNSHPPPLIPIGLLSSEIRTEAACFMGYIFFSTTRLRSAASTVTRRNCQVVRPSFLRVTGVGSGILTLCTQV</sequence>
<reference evidence="2" key="1">
    <citation type="journal article" date="2010" name="PLoS Negl. Trop. Dis.">
        <title>The genome sequence of Trypanosoma brucei gambiense, causative agent of chronic human african trypanosomiasis.</title>
        <authorList>
            <person name="Jackson A.P."/>
            <person name="Sanders M."/>
            <person name="Berry A."/>
            <person name="McQuillan J."/>
            <person name="Aslett M.A."/>
            <person name="Quail M.A."/>
            <person name="Chukualim B."/>
            <person name="Capewell P."/>
            <person name="MacLeod A."/>
            <person name="Melville S.E."/>
            <person name="Gibson W."/>
            <person name="Barry J.D."/>
            <person name="Berriman M."/>
            <person name="Hertz-Fowler C."/>
        </authorList>
    </citation>
    <scope>NUCLEOTIDE SEQUENCE [LARGE SCALE GENOMIC DNA]</scope>
    <source>
        <strain evidence="2">MHOM/CI/86/DAL972</strain>
    </source>
</reference>